<dbReference type="GO" id="GO:0032153">
    <property type="term" value="C:cell division site"/>
    <property type="evidence" value="ECO:0007669"/>
    <property type="project" value="TreeGrafter"/>
</dbReference>
<dbReference type="AlphaFoldDB" id="A0AAE9Z539"/>
<dbReference type="NCBIfam" id="NF040713">
    <property type="entry name" value="ZapE"/>
    <property type="match status" value="1"/>
</dbReference>
<dbReference type="KEGG" id="tvd:SG34_007945"/>
<dbReference type="InterPro" id="IPR005654">
    <property type="entry name" value="ATPase_AFG1-like"/>
</dbReference>
<accession>A0AAE9Z539</accession>
<sequence>MKLAYQALLDNRLLLDDPAQLAAVEALSDLSRALKKAHRRRRSFPGKILGAFCKPQAVPGIYFHGRVGRGKTMLMNLFYRHLEIRQKKRIHFHRFMESVHQQLNDLPVCDNPLKHIARKWAADIQVLCFDEFFVSDIGDAMLISGVLNALFENGVTLVATSNCRPEDLYRNGLQRQRFLPTIDILYQQCRVISVDGDKDHRLSALVQQEQVTPLGNLNRQGQKHYRDYCYHSPDAASWLNEAFLRLTKQQPHSGEITVNHRIIPYKGKVVGGVGQQNVIWFDFNALCAGPRSQLDYISLANQFSVVLLEAVPQFAGERIQAVASGVEDGYQRKGTMLNRLQRLDDEARRFIALVDEFYDRKVRLIISAAVDIDDLYQGQELSFEFARCRSRLIEMQFIQYDSQEAAIA</sequence>
<dbReference type="GO" id="GO:0051301">
    <property type="term" value="P:cell division"/>
    <property type="evidence" value="ECO:0007669"/>
    <property type="project" value="UniProtKB-KW"/>
</dbReference>
<proteinExistence type="predicted"/>
<dbReference type="EMBL" id="CP059733">
    <property type="protein sequence ID" value="WDE06820.1"/>
    <property type="molecule type" value="Genomic_DNA"/>
</dbReference>
<organism evidence="3 4">
    <name type="scientific">Thalassomonas viridans</name>
    <dbReference type="NCBI Taxonomy" id="137584"/>
    <lineage>
        <taxon>Bacteria</taxon>
        <taxon>Pseudomonadati</taxon>
        <taxon>Pseudomonadota</taxon>
        <taxon>Gammaproteobacteria</taxon>
        <taxon>Alteromonadales</taxon>
        <taxon>Colwelliaceae</taxon>
        <taxon>Thalassomonas</taxon>
    </lineage>
</organism>
<evidence type="ECO:0000256" key="2">
    <source>
        <dbReference type="ARBA" id="ARBA00022840"/>
    </source>
</evidence>
<dbReference type="PANTHER" id="PTHR12169:SF6">
    <property type="entry name" value="AFG1-LIKE ATPASE"/>
    <property type="match status" value="1"/>
</dbReference>
<keyword evidence="3" id="KW-0132">Cell division</keyword>
<dbReference type="GO" id="GO:0005737">
    <property type="term" value="C:cytoplasm"/>
    <property type="evidence" value="ECO:0007669"/>
    <property type="project" value="TreeGrafter"/>
</dbReference>
<gene>
    <name evidence="3" type="ORF">SG34_007945</name>
</gene>
<dbReference type="PANTHER" id="PTHR12169">
    <property type="entry name" value="ATPASE N2B"/>
    <property type="match status" value="1"/>
</dbReference>
<evidence type="ECO:0000256" key="1">
    <source>
        <dbReference type="ARBA" id="ARBA00022741"/>
    </source>
</evidence>
<reference evidence="3 4" key="2">
    <citation type="journal article" date="2022" name="Mar. Drugs">
        <title>Bioassay-Guided Fractionation Leads to the Detection of Cholic Acid Generated by the Rare Thalassomonas sp.</title>
        <authorList>
            <person name="Pheiffer F."/>
            <person name="Schneider Y.K."/>
            <person name="Hansen E.H."/>
            <person name="Andersen J.H."/>
            <person name="Isaksson J."/>
            <person name="Busche T."/>
            <person name="R C."/>
            <person name="Kalinowski J."/>
            <person name="Zyl L.V."/>
            <person name="Trindade M."/>
        </authorList>
    </citation>
    <scope>NUCLEOTIDE SEQUENCE [LARGE SCALE GENOMIC DNA]</scope>
    <source>
        <strain evidence="3 4">XOM25</strain>
    </source>
</reference>
<name>A0AAE9Z539_9GAMM</name>
<dbReference type="Gene3D" id="3.40.50.300">
    <property type="entry name" value="P-loop containing nucleotide triphosphate hydrolases"/>
    <property type="match status" value="1"/>
</dbReference>
<dbReference type="Pfam" id="PF03969">
    <property type="entry name" value="AFG1_ATPase"/>
    <property type="match status" value="2"/>
</dbReference>
<keyword evidence="3" id="KW-0131">Cell cycle</keyword>
<reference evidence="3 4" key="1">
    <citation type="journal article" date="2015" name="Genome Announc.">
        <title>Draft Genome Sequences of Marine Isolates of Thalassomonas viridans and Thalassomonas actiniarum.</title>
        <authorList>
            <person name="Olonade I."/>
            <person name="van Zyl L.J."/>
            <person name="Trindade M."/>
        </authorList>
    </citation>
    <scope>NUCLEOTIDE SEQUENCE [LARGE SCALE GENOMIC DNA]</scope>
    <source>
        <strain evidence="3 4">XOM25</strain>
    </source>
</reference>
<dbReference type="GO" id="GO:0016887">
    <property type="term" value="F:ATP hydrolysis activity"/>
    <property type="evidence" value="ECO:0007669"/>
    <property type="project" value="InterPro"/>
</dbReference>
<evidence type="ECO:0000313" key="3">
    <source>
        <dbReference type="EMBL" id="WDE06820.1"/>
    </source>
</evidence>
<dbReference type="RefSeq" id="WP_044839140.1">
    <property type="nucleotide sequence ID" value="NZ_CP059733.1"/>
</dbReference>
<protein>
    <submittedName>
        <fullName evidence="3">Cell division protein ZapE</fullName>
    </submittedName>
</protein>
<keyword evidence="2" id="KW-0067">ATP-binding</keyword>
<evidence type="ECO:0000313" key="4">
    <source>
        <dbReference type="Proteomes" id="UP000032352"/>
    </source>
</evidence>
<dbReference type="SUPFAM" id="SSF52540">
    <property type="entry name" value="P-loop containing nucleoside triphosphate hydrolases"/>
    <property type="match status" value="1"/>
</dbReference>
<dbReference type="Proteomes" id="UP000032352">
    <property type="component" value="Chromosome"/>
</dbReference>
<dbReference type="InterPro" id="IPR027417">
    <property type="entry name" value="P-loop_NTPase"/>
</dbReference>
<dbReference type="GO" id="GO:0005524">
    <property type="term" value="F:ATP binding"/>
    <property type="evidence" value="ECO:0007669"/>
    <property type="project" value="UniProtKB-KW"/>
</dbReference>
<keyword evidence="4" id="KW-1185">Reference proteome</keyword>
<keyword evidence="1" id="KW-0547">Nucleotide-binding</keyword>